<name>A0A9D1NLJ8_9BACT</name>
<dbReference type="AlphaFoldDB" id="A0A9D1NLJ8"/>
<dbReference type="EMBL" id="DVOR01000028">
    <property type="protein sequence ID" value="HIV08647.1"/>
    <property type="molecule type" value="Genomic_DNA"/>
</dbReference>
<proteinExistence type="predicted"/>
<evidence type="ECO:0000256" key="1">
    <source>
        <dbReference type="SAM" id="SignalP"/>
    </source>
</evidence>
<comment type="caution">
    <text evidence="2">The sequence shown here is derived from an EMBL/GenBank/DDBJ whole genome shotgun (WGS) entry which is preliminary data.</text>
</comment>
<organism evidence="2 3">
    <name type="scientific">Candidatus Spyradenecus faecavium</name>
    <dbReference type="NCBI Taxonomy" id="2840947"/>
    <lineage>
        <taxon>Bacteria</taxon>
        <taxon>Pseudomonadati</taxon>
        <taxon>Lentisphaerota</taxon>
        <taxon>Lentisphaeria</taxon>
        <taxon>Lentisphaerales</taxon>
        <taxon>Lentisphaeraceae</taxon>
        <taxon>Lentisphaeraceae incertae sedis</taxon>
        <taxon>Candidatus Spyradenecus</taxon>
    </lineage>
</organism>
<keyword evidence="1" id="KW-0732">Signal</keyword>
<accession>A0A9D1NLJ8</accession>
<sequence length="333" mass="36911">MNLPSHKSIRRPLAGRSVAVEGLRLRRCTLCSLFSVLSAFAAFGVHAEGDNGWTIGGGATLDFTSKQLTYGLIDNPHAIVTPSVELSIANDEWFTLTLSVDAIFDTTNYGAKDGGYADRRWKYQELTPGITLSRNWDTTDLLGSTLDTAINYTYEYHPRSCNKPWNDWSNPDTQWLNLEIGLPDLWLQPAFTLEYQLVRQGPEDEETGKGGIYATFSVAHDFDLGADCLGLEEGMLTLTPTLGLGIANRDRNEADFGERDSFMFRDGFASLELAYSPIEGFTIAPYVGCHYQLDSDARNVVGDDDFVAYGGVALSYSFRFRTTHNIYLGRGSL</sequence>
<protein>
    <recommendedName>
        <fullName evidence="4">Transporter</fullName>
    </recommendedName>
</protein>
<reference evidence="2" key="2">
    <citation type="journal article" date="2021" name="PeerJ">
        <title>Extensive microbial diversity within the chicken gut microbiome revealed by metagenomics and culture.</title>
        <authorList>
            <person name="Gilroy R."/>
            <person name="Ravi A."/>
            <person name="Getino M."/>
            <person name="Pursley I."/>
            <person name="Horton D.L."/>
            <person name="Alikhan N.F."/>
            <person name="Baker D."/>
            <person name="Gharbi K."/>
            <person name="Hall N."/>
            <person name="Watson M."/>
            <person name="Adriaenssens E.M."/>
            <person name="Foster-Nyarko E."/>
            <person name="Jarju S."/>
            <person name="Secka A."/>
            <person name="Antonio M."/>
            <person name="Oren A."/>
            <person name="Chaudhuri R.R."/>
            <person name="La Ragione R."/>
            <person name="Hildebrand F."/>
            <person name="Pallen M.J."/>
        </authorList>
    </citation>
    <scope>NUCLEOTIDE SEQUENCE</scope>
    <source>
        <strain evidence="2">35461</strain>
    </source>
</reference>
<evidence type="ECO:0008006" key="4">
    <source>
        <dbReference type="Google" id="ProtNLM"/>
    </source>
</evidence>
<gene>
    <name evidence="2" type="ORF">IAC79_00840</name>
</gene>
<evidence type="ECO:0000313" key="3">
    <source>
        <dbReference type="Proteomes" id="UP000886845"/>
    </source>
</evidence>
<evidence type="ECO:0000313" key="2">
    <source>
        <dbReference type="EMBL" id="HIV08647.1"/>
    </source>
</evidence>
<feature type="non-terminal residue" evidence="2">
    <location>
        <position position="333"/>
    </location>
</feature>
<feature type="chain" id="PRO_5039127897" description="Transporter" evidence="1">
    <location>
        <begin position="48"/>
        <end position="333"/>
    </location>
</feature>
<reference evidence="2" key="1">
    <citation type="submission" date="2020-10" db="EMBL/GenBank/DDBJ databases">
        <authorList>
            <person name="Gilroy R."/>
        </authorList>
    </citation>
    <scope>NUCLEOTIDE SEQUENCE</scope>
    <source>
        <strain evidence="2">35461</strain>
    </source>
</reference>
<feature type="signal peptide" evidence="1">
    <location>
        <begin position="1"/>
        <end position="47"/>
    </location>
</feature>
<dbReference type="Proteomes" id="UP000886845">
    <property type="component" value="Unassembled WGS sequence"/>
</dbReference>